<feature type="coiled-coil region" evidence="2">
    <location>
        <begin position="129"/>
        <end position="219"/>
    </location>
</feature>
<dbReference type="Proteomes" id="UP000054636">
    <property type="component" value="Unassembled WGS sequence"/>
</dbReference>
<evidence type="ECO:0000256" key="3">
    <source>
        <dbReference type="SAM" id="MobiDB-lite"/>
    </source>
</evidence>
<keyword evidence="4" id="KW-0547">Nucleotide-binding</keyword>
<keyword evidence="1 2" id="KW-0175">Coiled coil</keyword>
<dbReference type="GO" id="GO:0005524">
    <property type="term" value="F:ATP binding"/>
    <property type="evidence" value="ECO:0007669"/>
    <property type="project" value="UniProtKB-KW"/>
</dbReference>
<dbReference type="PANTHER" id="PTHR18962">
    <property type="entry name" value="COILED-COIL DOMAIN-CONTAINING PROTEIN 39"/>
    <property type="match status" value="1"/>
</dbReference>
<comment type="caution">
    <text evidence="4">The sequence shown here is derived from an EMBL/GenBank/DDBJ whole genome shotgun (WGS) entry which is preliminary data.</text>
</comment>
<organism evidence="4 5">
    <name type="scientific">Phytophthora nicotianae</name>
    <name type="common">Potato buckeye rot agent</name>
    <name type="synonym">Phytophthora parasitica</name>
    <dbReference type="NCBI Taxonomy" id="4792"/>
    <lineage>
        <taxon>Eukaryota</taxon>
        <taxon>Sar</taxon>
        <taxon>Stramenopiles</taxon>
        <taxon>Oomycota</taxon>
        <taxon>Peronosporomycetes</taxon>
        <taxon>Peronosporales</taxon>
        <taxon>Peronosporaceae</taxon>
        <taxon>Phytophthora</taxon>
    </lineage>
</organism>
<evidence type="ECO:0000313" key="4">
    <source>
        <dbReference type="EMBL" id="KUF92476.1"/>
    </source>
</evidence>
<keyword evidence="4" id="KW-0067">ATP-binding</keyword>
<protein>
    <submittedName>
        <fullName evidence="4">ATP-binding Cassette (ABC) Superfamily</fullName>
    </submittedName>
</protein>
<sequence length="232" mass="25745">MPGSYASNDDASEAAVGEAPIDFDAEDAGAAGDVDLKSPVIDTGGDNNWEEENTQQNDVDKDDGPQSVDSEPGHYSWKRADGRQRSQSLDEEDEDEADNNSEVSDKRDVTVRTLPTGIDDLPLFADEKNRELHAQIRIKEARYEAAKRELAETRSRVEIMTEHLKNVQQELLHTQALHGAKLKEVESEEHMRQLAEREIGRVAQEAKVLDAEAAELERKLAAAPISKVQLGF</sequence>
<accession>A0A0W8D8I9</accession>
<feature type="region of interest" description="Disordered" evidence="3">
    <location>
        <begin position="1"/>
        <end position="107"/>
    </location>
</feature>
<gene>
    <name evidence="4" type="ORF">AM588_10003841</name>
</gene>
<evidence type="ECO:0000313" key="5">
    <source>
        <dbReference type="Proteomes" id="UP000054636"/>
    </source>
</evidence>
<proteinExistence type="predicted"/>
<dbReference type="PANTHER" id="PTHR18962:SF0">
    <property type="entry name" value="COILED-COIL DOMAIN-CONTAINING PROTEIN 39"/>
    <property type="match status" value="1"/>
</dbReference>
<dbReference type="GO" id="GO:0060285">
    <property type="term" value="P:cilium-dependent cell motility"/>
    <property type="evidence" value="ECO:0007669"/>
    <property type="project" value="TreeGrafter"/>
</dbReference>
<name>A0A0W8D8I9_PHYNI</name>
<dbReference type="AlphaFoldDB" id="A0A0W8D8I9"/>
<dbReference type="GO" id="GO:0036159">
    <property type="term" value="P:inner dynein arm assembly"/>
    <property type="evidence" value="ECO:0007669"/>
    <property type="project" value="InterPro"/>
</dbReference>
<evidence type="ECO:0000256" key="1">
    <source>
        <dbReference type="ARBA" id="ARBA00023054"/>
    </source>
</evidence>
<dbReference type="EMBL" id="LNFP01000466">
    <property type="protein sequence ID" value="KUF92476.1"/>
    <property type="molecule type" value="Genomic_DNA"/>
</dbReference>
<dbReference type="Pfam" id="PF24161">
    <property type="entry name" value="CCDC39"/>
    <property type="match status" value="1"/>
</dbReference>
<reference evidence="4 5" key="1">
    <citation type="submission" date="2015-11" db="EMBL/GenBank/DDBJ databases">
        <title>Genomes and virulence difference between two physiological races of Phytophthora nicotianae.</title>
        <authorList>
            <person name="Liu H."/>
            <person name="Ma X."/>
            <person name="Yu H."/>
            <person name="Fang D."/>
            <person name="Li Y."/>
            <person name="Wang X."/>
            <person name="Wang W."/>
            <person name="Dong Y."/>
            <person name="Xiao B."/>
        </authorList>
    </citation>
    <scope>NUCLEOTIDE SEQUENCE [LARGE SCALE GENOMIC DNA]</scope>
    <source>
        <strain evidence="5">race 1</strain>
    </source>
</reference>
<dbReference type="GO" id="GO:0005930">
    <property type="term" value="C:axoneme"/>
    <property type="evidence" value="ECO:0007669"/>
    <property type="project" value="InterPro"/>
</dbReference>
<dbReference type="InterPro" id="IPR033290">
    <property type="entry name" value="CCDC39"/>
</dbReference>
<feature type="compositionally biased region" description="Acidic residues" evidence="3">
    <location>
        <begin position="89"/>
        <end position="99"/>
    </location>
</feature>
<dbReference type="GO" id="GO:0003341">
    <property type="term" value="P:cilium movement"/>
    <property type="evidence" value="ECO:0007669"/>
    <property type="project" value="InterPro"/>
</dbReference>
<evidence type="ECO:0000256" key="2">
    <source>
        <dbReference type="SAM" id="Coils"/>
    </source>
</evidence>